<evidence type="ECO:0000259" key="3">
    <source>
        <dbReference type="Pfam" id="PF09118"/>
    </source>
</evidence>
<reference evidence="4" key="1">
    <citation type="journal article" date="2021" name="Nat. Commun.">
        <title>Genetic determinants of endophytism in the Arabidopsis root mycobiome.</title>
        <authorList>
            <person name="Mesny F."/>
            <person name="Miyauchi S."/>
            <person name="Thiergart T."/>
            <person name="Pickel B."/>
            <person name="Atanasova L."/>
            <person name="Karlsson M."/>
            <person name="Huettel B."/>
            <person name="Barry K.W."/>
            <person name="Haridas S."/>
            <person name="Chen C."/>
            <person name="Bauer D."/>
            <person name="Andreopoulos W."/>
            <person name="Pangilinan J."/>
            <person name="LaButti K."/>
            <person name="Riley R."/>
            <person name="Lipzen A."/>
            <person name="Clum A."/>
            <person name="Drula E."/>
            <person name="Henrissat B."/>
            <person name="Kohler A."/>
            <person name="Grigoriev I.V."/>
            <person name="Martin F.M."/>
            <person name="Hacquard S."/>
        </authorList>
    </citation>
    <scope>NUCLEOTIDE SEQUENCE</scope>
    <source>
        <strain evidence="4">MPI-SDFR-AT-0073</strain>
    </source>
</reference>
<sequence>MGKYAMLMPVCSYQPQSPALYGRWGPRIPSPIIPVAAALLPRSGRVLIFAADRGDAFDGEGSNWHSTLTAIYDPATNTITATKIADTEHGMFCPGVSLDVDGRPIVSGGMSDTKVSVFDEIGGNWSPLQDMTTGRGYHAQVTLSNGNIFTIGGSWSGGIGGNNVPRKGGEVFDFVHQTWKALPDCLVEPMLTNDSRGAFCSDNHAWLFAWKNESVFQAGPSSAMNWYGTHDTGHYYPARLRGSDFDSMNGNAVMYDAVQGKILTLGGSTSYSESYSTRAAHIVTLSDAYQQVTVEKIRSMHYPRVYANSIVLPNGEVFVNGGVSYAKQWADVNTSLVPEIWNPMTREFVKAAKSPIPRNYHSTAILLPDATVLTGGGGLCWRNCGDSSINHLDVQIYYPPYLFDSGGEALRRRPRILELSSSTIHPGATLVITTDLRIIHFALIRYGSVTHSINTDQRRVALEANPAKIKYVRKDQWHSSIVMPNDLGVVPPGYWMLFAISDQGAPSHAATPYFDSF</sequence>
<accession>A0A9P8RK50</accession>
<dbReference type="Pfam" id="PF09118">
    <property type="entry name" value="GO-like_E_set"/>
    <property type="match status" value="1"/>
</dbReference>
<dbReference type="EMBL" id="JAGPXC010000011">
    <property type="protein sequence ID" value="KAH6645526.1"/>
    <property type="molecule type" value="Genomic_DNA"/>
</dbReference>
<evidence type="ECO:0000256" key="1">
    <source>
        <dbReference type="ARBA" id="ARBA00022729"/>
    </source>
</evidence>
<dbReference type="Gene3D" id="2.60.40.10">
    <property type="entry name" value="Immunoglobulins"/>
    <property type="match status" value="1"/>
</dbReference>
<dbReference type="InterPro" id="IPR009880">
    <property type="entry name" value="Glyoxal_oxidase_N"/>
</dbReference>
<dbReference type="SUPFAM" id="SSF50965">
    <property type="entry name" value="Galactose oxidase, central domain"/>
    <property type="match status" value="1"/>
</dbReference>
<comment type="caution">
    <text evidence="4">The sequence shown here is derived from an EMBL/GenBank/DDBJ whole genome shotgun (WGS) entry which is preliminary data.</text>
</comment>
<dbReference type="OrthoDB" id="2019572at2759"/>
<evidence type="ECO:0000313" key="4">
    <source>
        <dbReference type="EMBL" id="KAH6645526.1"/>
    </source>
</evidence>
<dbReference type="InterPro" id="IPR013783">
    <property type="entry name" value="Ig-like_fold"/>
</dbReference>
<proteinExistence type="predicted"/>
<dbReference type="Proteomes" id="UP000758603">
    <property type="component" value="Unassembled WGS sequence"/>
</dbReference>
<protein>
    <submittedName>
        <fullName evidence="4">Galactose oxidase</fullName>
    </submittedName>
</protein>
<dbReference type="RefSeq" id="XP_045952040.1">
    <property type="nucleotide sequence ID" value="XM_046105214.1"/>
</dbReference>
<dbReference type="InterPro" id="IPR014756">
    <property type="entry name" value="Ig_E-set"/>
</dbReference>
<name>A0A9P8RK50_9PEZI</name>
<keyword evidence="1" id="KW-0732">Signal</keyword>
<dbReference type="SUPFAM" id="SSF81296">
    <property type="entry name" value="E set domains"/>
    <property type="match status" value="1"/>
</dbReference>
<evidence type="ECO:0000313" key="5">
    <source>
        <dbReference type="Proteomes" id="UP000758603"/>
    </source>
</evidence>
<dbReference type="CDD" id="cd02851">
    <property type="entry name" value="E_set_GO_C"/>
    <property type="match status" value="1"/>
</dbReference>
<dbReference type="Pfam" id="PF07250">
    <property type="entry name" value="Glyoxal_oxid_N"/>
    <property type="match status" value="1"/>
</dbReference>
<dbReference type="PANTHER" id="PTHR32208:SF56">
    <property type="entry name" value="GALACTOSE OXIDASE-RELATED"/>
    <property type="match status" value="1"/>
</dbReference>
<dbReference type="Gene3D" id="2.130.10.80">
    <property type="entry name" value="Galactose oxidase/kelch, beta-propeller"/>
    <property type="match status" value="1"/>
</dbReference>
<organism evidence="4 5">
    <name type="scientific">Truncatella angustata</name>
    <dbReference type="NCBI Taxonomy" id="152316"/>
    <lineage>
        <taxon>Eukaryota</taxon>
        <taxon>Fungi</taxon>
        <taxon>Dikarya</taxon>
        <taxon>Ascomycota</taxon>
        <taxon>Pezizomycotina</taxon>
        <taxon>Sordariomycetes</taxon>
        <taxon>Xylariomycetidae</taxon>
        <taxon>Amphisphaeriales</taxon>
        <taxon>Sporocadaceae</taxon>
        <taxon>Truncatella</taxon>
    </lineage>
</organism>
<dbReference type="InterPro" id="IPR011043">
    <property type="entry name" value="Gal_Oxase/kelch_b-propeller"/>
</dbReference>
<feature type="domain" description="Glyoxal oxidase N-terminal" evidence="2">
    <location>
        <begin position="70"/>
        <end position="401"/>
    </location>
</feature>
<gene>
    <name evidence="4" type="ORF">BKA67DRAFT_595845</name>
</gene>
<feature type="domain" description="Galactose oxidase-like Early set" evidence="3">
    <location>
        <begin position="413"/>
        <end position="510"/>
    </location>
</feature>
<dbReference type="InterPro" id="IPR037293">
    <property type="entry name" value="Gal_Oxidase_central_sf"/>
</dbReference>
<keyword evidence="5" id="KW-1185">Reference proteome</keyword>
<dbReference type="AlphaFoldDB" id="A0A9P8RK50"/>
<evidence type="ECO:0000259" key="2">
    <source>
        <dbReference type="Pfam" id="PF07250"/>
    </source>
</evidence>
<dbReference type="InterPro" id="IPR015202">
    <property type="entry name" value="GO-like_E_set"/>
</dbReference>
<dbReference type="GeneID" id="70134105"/>
<dbReference type="PANTHER" id="PTHR32208">
    <property type="entry name" value="SECRETED PROTEIN-RELATED"/>
    <property type="match status" value="1"/>
</dbReference>